<evidence type="ECO:0000256" key="2">
    <source>
        <dbReference type="SAM" id="MobiDB-lite"/>
    </source>
</evidence>
<keyword evidence="1" id="KW-0378">Hydrolase</keyword>
<evidence type="ECO:0000313" key="4">
    <source>
        <dbReference type="Proteomes" id="UP000652761"/>
    </source>
</evidence>
<keyword evidence="1" id="KW-0788">Thiol protease</keyword>
<evidence type="ECO:0000313" key="3">
    <source>
        <dbReference type="EMBL" id="MQM13670.1"/>
    </source>
</evidence>
<dbReference type="Proteomes" id="UP000652761">
    <property type="component" value="Unassembled WGS sequence"/>
</dbReference>
<feature type="non-terminal residue" evidence="3">
    <location>
        <position position="162"/>
    </location>
</feature>
<proteinExistence type="predicted"/>
<evidence type="ECO:0000256" key="1">
    <source>
        <dbReference type="ARBA" id="ARBA00022807"/>
    </source>
</evidence>
<accession>A0A843X7I3</accession>
<dbReference type="EMBL" id="NMUH01005776">
    <property type="protein sequence ID" value="MQM13670.1"/>
    <property type="molecule type" value="Genomic_DNA"/>
</dbReference>
<dbReference type="GO" id="GO:0008234">
    <property type="term" value="F:cysteine-type peptidase activity"/>
    <property type="evidence" value="ECO:0007669"/>
    <property type="project" value="UniProtKB-KW"/>
</dbReference>
<dbReference type="PANTHER" id="PTHR46915:SF6">
    <property type="entry name" value="CYSTEINE PROTEINASES SUPERFAMILY PROTEIN"/>
    <property type="match status" value="1"/>
</dbReference>
<keyword evidence="1" id="KW-0645">Protease</keyword>
<feature type="compositionally biased region" description="Basic and acidic residues" evidence="2">
    <location>
        <begin position="7"/>
        <end position="29"/>
    </location>
</feature>
<feature type="region of interest" description="Disordered" evidence="2">
    <location>
        <begin position="1"/>
        <end position="30"/>
    </location>
</feature>
<dbReference type="PANTHER" id="PTHR46915">
    <property type="entry name" value="UBIQUITIN-LIKE PROTEASE 4-RELATED"/>
    <property type="match status" value="1"/>
</dbReference>
<dbReference type="AlphaFoldDB" id="A0A843X7I3"/>
<comment type="caution">
    <text evidence="3">The sequence shown here is derived from an EMBL/GenBank/DDBJ whole genome shotgun (WGS) entry which is preliminary data.</text>
</comment>
<organism evidence="3 4">
    <name type="scientific">Colocasia esculenta</name>
    <name type="common">Wild taro</name>
    <name type="synonym">Arum esculentum</name>
    <dbReference type="NCBI Taxonomy" id="4460"/>
    <lineage>
        <taxon>Eukaryota</taxon>
        <taxon>Viridiplantae</taxon>
        <taxon>Streptophyta</taxon>
        <taxon>Embryophyta</taxon>
        <taxon>Tracheophyta</taxon>
        <taxon>Spermatophyta</taxon>
        <taxon>Magnoliopsida</taxon>
        <taxon>Liliopsida</taxon>
        <taxon>Araceae</taxon>
        <taxon>Aroideae</taxon>
        <taxon>Colocasieae</taxon>
        <taxon>Colocasia</taxon>
    </lineage>
</organism>
<gene>
    <name evidence="3" type="ORF">Taro_046598</name>
</gene>
<reference evidence="3" key="1">
    <citation type="submission" date="2017-07" db="EMBL/GenBank/DDBJ databases">
        <title>Taro Niue Genome Assembly and Annotation.</title>
        <authorList>
            <person name="Atibalentja N."/>
            <person name="Keating K."/>
            <person name="Fields C.J."/>
        </authorList>
    </citation>
    <scope>NUCLEOTIDE SEQUENCE</scope>
    <source>
        <strain evidence="3">Niue_2</strain>
        <tissue evidence="3">Leaf</tissue>
    </source>
</reference>
<keyword evidence="4" id="KW-1185">Reference proteome</keyword>
<protein>
    <submittedName>
        <fullName evidence="3">Uncharacterized protein</fullName>
    </submittedName>
</protein>
<sequence>CTASKKGTREMKGMDSKQQKKQRSSKEDTMQSFYVSYFPQYTREKKLREIKERCKNSEEQKKLDTNAFESLEYLWSKLSDVKRKTCTYLDCLWFSLYMDGPSQSKVLTWIKKKHIFSRKCVFVQIICWGETLEPSHLVSFWGKLSVKNQKTLLAVARFSWKY</sequence>
<name>A0A843X7I3_COLES</name>